<gene>
    <name evidence="1" type="ORF">B7Z12_09930</name>
</gene>
<proteinExistence type="predicted"/>
<reference evidence="1 2" key="1">
    <citation type="submission" date="2017-03" db="EMBL/GenBank/DDBJ databases">
        <title>Lifting the veil on microbial sulfur biogeochemistry in mining wastewaters.</title>
        <authorList>
            <person name="Kantor R.S."/>
            <person name="Colenbrander Nelson T."/>
            <person name="Marshall S."/>
            <person name="Bennett D."/>
            <person name="Apte S."/>
            <person name="Camacho D."/>
            <person name="Thomas B.C."/>
            <person name="Warren L.A."/>
            <person name="Banfield J.F."/>
        </authorList>
    </citation>
    <scope>NUCLEOTIDE SEQUENCE [LARGE SCALE GENOMIC DNA]</scope>
    <source>
        <strain evidence="1">32-67-7</strain>
    </source>
</reference>
<accession>A0A258D826</accession>
<dbReference type="EMBL" id="NCDQ01000139">
    <property type="protein sequence ID" value="OYX03552.1"/>
    <property type="molecule type" value="Genomic_DNA"/>
</dbReference>
<dbReference type="Gene3D" id="3.40.50.2000">
    <property type="entry name" value="Glycogen Phosphorylase B"/>
    <property type="match status" value="1"/>
</dbReference>
<comment type="caution">
    <text evidence="1">The sequence shown here is derived from an EMBL/GenBank/DDBJ whole genome shotgun (WGS) entry which is preliminary data.</text>
</comment>
<keyword evidence="1" id="KW-0808">Transferase</keyword>
<dbReference type="Proteomes" id="UP000215616">
    <property type="component" value="Unassembled WGS sequence"/>
</dbReference>
<sequence length="433" mass="48006">MLSRLLTLWRRLPVPIRRAAHRVVRALRMAIDPFFALHGWHKRRQAITRARRTMWRRRSRARGPITVIGFLGAVHGLGEGARLLTRGLADAGYDTRAIDLSSRVGFKVELPVTLPPPDDTERGVVVSHINPPELLAWVLETEGRLLAGRHHIGYWAWELEEAPADWIPAFDFVDEVWAPSEFAANAIRRIAPKHIKVSAAPYPIYLNARPPTDRGRFGLPEDRVVVFTAFDLRSTAQRKNPRAALAAFQRANRPLGGAALLLCKVVGGDLYPETLAALAAEVADDPSVRLMTDNLTSEEMAVLTASVDIVLSLHRSEGYGLLLAEAIWQGKATVATGWSSNVEFMDASSSALVRFNLVPVTGDGPIYRSGRWADADVVHAAEQLVALIADKTLREQFSAETTRNKHVSFDRHAWITRIGGRLRQSYAMGGKRP</sequence>
<organism evidence="1 2">
    <name type="scientific">Caulobacter vibrioides</name>
    <name type="common">Caulobacter crescentus</name>
    <dbReference type="NCBI Taxonomy" id="155892"/>
    <lineage>
        <taxon>Bacteria</taxon>
        <taxon>Pseudomonadati</taxon>
        <taxon>Pseudomonadota</taxon>
        <taxon>Alphaproteobacteria</taxon>
        <taxon>Caulobacterales</taxon>
        <taxon>Caulobacteraceae</taxon>
        <taxon>Caulobacter</taxon>
    </lineage>
</organism>
<dbReference type="GO" id="GO:0016740">
    <property type="term" value="F:transferase activity"/>
    <property type="evidence" value="ECO:0007669"/>
    <property type="project" value="UniProtKB-KW"/>
</dbReference>
<evidence type="ECO:0000313" key="2">
    <source>
        <dbReference type="Proteomes" id="UP000215616"/>
    </source>
</evidence>
<evidence type="ECO:0000313" key="1">
    <source>
        <dbReference type="EMBL" id="OYX03552.1"/>
    </source>
</evidence>
<dbReference type="AlphaFoldDB" id="A0A258D826"/>
<dbReference type="SUPFAM" id="SSF53756">
    <property type="entry name" value="UDP-Glycosyltransferase/glycogen phosphorylase"/>
    <property type="match status" value="1"/>
</dbReference>
<dbReference type="PANTHER" id="PTHR46656:SF3">
    <property type="entry name" value="PUTATIVE-RELATED"/>
    <property type="match status" value="1"/>
</dbReference>
<protein>
    <submittedName>
        <fullName evidence="1">Glycosyl transferase family 1</fullName>
    </submittedName>
</protein>
<dbReference type="PANTHER" id="PTHR46656">
    <property type="entry name" value="PUTATIVE-RELATED"/>
    <property type="match status" value="1"/>
</dbReference>
<name>A0A258D826_CAUVI</name>